<dbReference type="InterPro" id="IPR032307">
    <property type="entry name" value="PepSY_TM-like_2"/>
</dbReference>
<name>A0A1T5C2J0_9FLAO</name>
<evidence type="ECO:0000313" key="3">
    <source>
        <dbReference type="Proteomes" id="UP000190339"/>
    </source>
</evidence>
<protein>
    <recommendedName>
        <fullName evidence="4">PepSY-associated TM region</fullName>
    </recommendedName>
</protein>
<keyword evidence="1" id="KW-0472">Membrane</keyword>
<keyword evidence="1" id="KW-1133">Transmembrane helix</keyword>
<feature type="transmembrane region" description="Helical" evidence="1">
    <location>
        <begin position="152"/>
        <end position="168"/>
    </location>
</feature>
<dbReference type="PANTHER" id="PTHR40115">
    <property type="entry name" value="INNER MEMBRANE PROTEIN WITH PEPSY TM HELIX"/>
    <property type="match status" value="1"/>
</dbReference>
<feature type="transmembrane region" description="Helical" evidence="1">
    <location>
        <begin position="120"/>
        <end position="140"/>
    </location>
</feature>
<dbReference type="OrthoDB" id="6330679at2"/>
<accession>A0A1T5C2J0</accession>
<dbReference type="EMBL" id="FUYL01000005">
    <property type="protein sequence ID" value="SKB53549.1"/>
    <property type="molecule type" value="Genomic_DNA"/>
</dbReference>
<feature type="transmembrane region" description="Helical" evidence="1">
    <location>
        <begin position="12"/>
        <end position="36"/>
    </location>
</feature>
<dbReference type="PANTHER" id="PTHR40115:SF1">
    <property type="entry name" value="INNER MEMBRANE PROTEIN WITH PEPSY TM HELIX"/>
    <property type="match status" value="1"/>
</dbReference>
<keyword evidence="3" id="KW-1185">Reference proteome</keyword>
<dbReference type="RefSeq" id="WP_079512487.1">
    <property type="nucleotide sequence ID" value="NZ_FUYL01000005.1"/>
</dbReference>
<dbReference type="Proteomes" id="UP000190339">
    <property type="component" value="Unassembled WGS sequence"/>
</dbReference>
<dbReference type="AlphaFoldDB" id="A0A1T5C2J0"/>
<keyword evidence="1" id="KW-0812">Transmembrane</keyword>
<proteinExistence type="predicted"/>
<sequence>MGRKTEQTFRVIHRYLGFFLAGIMIVYSISGIVLTFRNTDFLQKEIQIEKNLKPNIAADDLGGALEKGRFSVDKEEGGLIYFQGGTYNKKTGVAEYTEKKLPILLEKMNNIHKMHSGHPLFWLGIFFAISLLFFAVSAFWMFRPTTSVFKKGLYFTAGGIVLTLILLFV</sequence>
<evidence type="ECO:0000313" key="2">
    <source>
        <dbReference type="EMBL" id="SKB53549.1"/>
    </source>
</evidence>
<reference evidence="3" key="1">
    <citation type="submission" date="2017-02" db="EMBL/GenBank/DDBJ databases">
        <authorList>
            <person name="Varghese N."/>
            <person name="Submissions S."/>
        </authorList>
    </citation>
    <scope>NUCLEOTIDE SEQUENCE [LARGE SCALE GENOMIC DNA]</scope>
    <source>
        <strain evidence="3">DSM 23546</strain>
    </source>
</reference>
<evidence type="ECO:0000256" key="1">
    <source>
        <dbReference type="SAM" id="Phobius"/>
    </source>
</evidence>
<organism evidence="2 3">
    <name type="scientific">Maribacter arcticus</name>
    <dbReference type="NCBI Taxonomy" id="561365"/>
    <lineage>
        <taxon>Bacteria</taxon>
        <taxon>Pseudomonadati</taxon>
        <taxon>Bacteroidota</taxon>
        <taxon>Flavobacteriia</taxon>
        <taxon>Flavobacteriales</taxon>
        <taxon>Flavobacteriaceae</taxon>
        <taxon>Maribacter</taxon>
    </lineage>
</organism>
<dbReference type="STRING" id="561365.SAMN05660866_02031"/>
<evidence type="ECO:0008006" key="4">
    <source>
        <dbReference type="Google" id="ProtNLM"/>
    </source>
</evidence>
<gene>
    <name evidence="2" type="ORF">SAMN05660866_02031</name>
</gene>